<evidence type="ECO:0000256" key="6">
    <source>
        <dbReference type="ARBA" id="ARBA00022519"/>
    </source>
</evidence>
<evidence type="ECO:0000256" key="4">
    <source>
        <dbReference type="ARBA" id="ARBA00022448"/>
    </source>
</evidence>
<evidence type="ECO:0000256" key="11">
    <source>
        <dbReference type="SAM" id="Phobius"/>
    </source>
</evidence>
<dbReference type="GO" id="GO:1904659">
    <property type="term" value="P:D-glucose transmembrane transport"/>
    <property type="evidence" value="ECO:0007669"/>
    <property type="project" value="InterPro"/>
</dbReference>
<accession>A0A2U2PJT5</accession>
<dbReference type="PANTHER" id="PTHR43702">
    <property type="entry name" value="L-FUCOSE-PROTON SYMPORTER"/>
    <property type="match status" value="1"/>
</dbReference>
<reference evidence="13 14" key="1">
    <citation type="submission" date="2018-04" db="EMBL/GenBank/DDBJ databases">
        <title>Pedobacter chongqingensis sp. nov., isolated from a rottenly hemp rope.</title>
        <authorList>
            <person name="Cai Y."/>
        </authorList>
    </citation>
    <scope>NUCLEOTIDE SEQUENCE [LARGE SCALE GENOMIC DNA]</scope>
    <source>
        <strain evidence="13 14">FJ4-8</strain>
    </source>
</reference>
<keyword evidence="6" id="KW-0997">Cell inner membrane</keyword>
<sequence length="428" mass="45838">MANIPLQNVASPEEASGDGRNYTPALMSLAVLYFMMGLLTCLNDTLVPFFKKGFTLSYAESSLVQFYFFLTYAVMSVPAGKIVERIGYKNGMVAGFSIAALGALLFYPASVIHQYYLFLAALFVLAVGIVLLQVAANPYITILGPAQTASSRLTLIQGIGSLGTTAAPVFGAHFILSRLDVTGSSSAAVRYPYLGIALVLLVIAFAVKSLSLPRLKSGGTGGREQEVNVRNVLKFRNLKFGIAGLFFYVGAEVAVGTFLTNYISEKLHIGESEANGYVAFYWGGMMAGRFLGSWLLKFLRPQAVLCCCTCAAMALILLSVNSGSIIAVWTMIGVGLCNSVMFAIIFSLAINGLGEYSTLGSGMLSTAIAGGAVISYLQGYLIDHYSWQLSFTLPVICYGYILFYAVNGYKAKSKEAADLSPAFIKTEL</sequence>
<keyword evidence="7" id="KW-0762">Sugar transport</keyword>
<gene>
    <name evidence="13" type="ORF">DDR33_06740</name>
</gene>
<feature type="transmembrane region" description="Helical" evidence="11">
    <location>
        <begin position="279"/>
        <end position="296"/>
    </location>
</feature>
<evidence type="ECO:0000313" key="14">
    <source>
        <dbReference type="Proteomes" id="UP000245647"/>
    </source>
</evidence>
<dbReference type="CDD" id="cd17394">
    <property type="entry name" value="MFS_FucP_like"/>
    <property type="match status" value="1"/>
</dbReference>
<keyword evidence="4" id="KW-0813">Transport</keyword>
<proteinExistence type="inferred from homology"/>
<dbReference type="GO" id="GO:0005886">
    <property type="term" value="C:plasma membrane"/>
    <property type="evidence" value="ECO:0007669"/>
    <property type="project" value="UniProtKB-SubCell"/>
</dbReference>
<name>A0A2U2PJT5_9SPHI</name>
<dbReference type="InterPro" id="IPR005964">
    <property type="entry name" value="Glc/Gal_transptr_bac"/>
</dbReference>
<dbReference type="OrthoDB" id="9786665at2"/>
<keyword evidence="14" id="KW-1185">Reference proteome</keyword>
<dbReference type="InterPro" id="IPR036259">
    <property type="entry name" value="MFS_trans_sf"/>
</dbReference>
<dbReference type="Proteomes" id="UP000245647">
    <property type="component" value="Unassembled WGS sequence"/>
</dbReference>
<keyword evidence="8 11" id="KW-0812">Transmembrane</keyword>
<evidence type="ECO:0000256" key="5">
    <source>
        <dbReference type="ARBA" id="ARBA00022475"/>
    </source>
</evidence>
<feature type="transmembrane region" description="Helical" evidence="11">
    <location>
        <begin position="62"/>
        <end position="79"/>
    </location>
</feature>
<evidence type="ECO:0000256" key="9">
    <source>
        <dbReference type="ARBA" id="ARBA00022989"/>
    </source>
</evidence>
<evidence type="ECO:0000256" key="8">
    <source>
        <dbReference type="ARBA" id="ARBA00022692"/>
    </source>
</evidence>
<dbReference type="RefSeq" id="WP_109415006.1">
    <property type="nucleotide sequence ID" value="NZ_QEAS01000004.1"/>
</dbReference>
<feature type="transmembrane region" description="Helical" evidence="11">
    <location>
        <begin position="303"/>
        <end position="320"/>
    </location>
</feature>
<evidence type="ECO:0000313" key="13">
    <source>
        <dbReference type="EMBL" id="PWG81522.1"/>
    </source>
</evidence>
<dbReference type="InterPro" id="IPR020846">
    <property type="entry name" value="MFS_dom"/>
</dbReference>
<dbReference type="Gene3D" id="1.20.1250.20">
    <property type="entry name" value="MFS general substrate transporter like domains"/>
    <property type="match status" value="2"/>
</dbReference>
<keyword evidence="9 11" id="KW-1133">Transmembrane helix</keyword>
<evidence type="ECO:0000256" key="7">
    <source>
        <dbReference type="ARBA" id="ARBA00022597"/>
    </source>
</evidence>
<feature type="transmembrane region" description="Helical" evidence="11">
    <location>
        <begin position="362"/>
        <end position="381"/>
    </location>
</feature>
<feature type="transmembrane region" description="Helical" evidence="11">
    <location>
        <begin position="115"/>
        <end position="134"/>
    </location>
</feature>
<dbReference type="GO" id="GO:0055056">
    <property type="term" value="F:D-glucose transmembrane transporter activity"/>
    <property type="evidence" value="ECO:0007669"/>
    <property type="project" value="InterPro"/>
</dbReference>
<organism evidence="13 14">
    <name type="scientific">Pararcticibacter amylolyticus</name>
    <dbReference type="NCBI Taxonomy" id="2173175"/>
    <lineage>
        <taxon>Bacteria</taxon>
        <taxon>Pseudomonadati</taxon>
        <taxon>Bacteroidota</taxon>
        <taxon>Sphingobacteriia</taxon>
        <taxon>Sphingobacteriales</taxon>
        <taxon>Sphingobacteriaceae</taxon>
        <taxon>Pararcticibacter</taxon>
    </lineage>
</organism>
<keyword evidence="5" id="KW-1003">Cell membrane</keyword>
<dbReference type="GO" id="GO:0005354">
    <property type="term" value="F:galactose transmembrane transporter activity"/>
    <property type="evidence" value="ECO:0007669"/>
    <property type="project" value="InterPro"/>
</dbReference>
<evidence type="ECO:0000256" key="1">
    <source>
        <dbReference type="ARBA" id="ARBA00003321"/>
    </source>
</evidence>
<dbReference type="PROSITE" id="PS50850">
    <property type="entry name" value="MFS"/>
    <property type="match status" value="1"/>
</dbReference>
<feature type="transmembrane region" description="Helical" evidence="11">
    <location>
        <begin position="326"/>
        <end position="350"/>
    </location>
</feature>
<evidence type="ECO:0000256" key="3">
    <source>
        <dbReference type="ARBA" id="ARBA00009120"/>
    </source>
</evidence>
<comment type="caution">
    <text evidence="13">The sequence shown here is derived from an EMBL/GenBank/DDBJ whole genome shotgun (WGS) entry which is preliminary data.</text>
</comment>
<feature type="transmembrane region" description="Helical" evidence="11">
    <location>
        <begin position="155"/>
        <end position="176"/>
    </location>
</feature>
<dbReference type="EMBL" id="QEAS01000004">
    <property type="protein sequence ID" value="PWG81522.1"/>
    <property type="molecule type" value="Genomic_DNA"/>
</dbReference>
<evidence type="ECO:0000256" key="10">
    <source>
        <dbReference type="ARBA" id="ARBA00023136"/>
    </source>
</evidence>
<feature type="domain" description="Major facilitator superfamily (MFS) profile" evidence="12">
    <location>
        <begin position="25"/>
        <end position="428"/>
    </location>
</feature>
<feature type="transmembrane region" description="Helical" evidence="11">
    <location>
        <begin position="30"/>
        <end position="50"/>
    </location>
</feature>
<feature type="transmembrane region" description="Helical" evidence="11">
    <location>
        <begin position="387"/>
        <end position="406"/>
    </location>
</feature>
<comment type="similarity">
    <text evidence="3">Belongs to the major facilitator superfamily. FHS transporter (TC 2.A.1.7) family.</text>
</comment>
<comment type="subcellular location">
    <subcellularLocation>
        <location evidence="2">Cell inner membrane</location>
        <topology evidence="2">Multi-pass membrane protein</topology>
    </subcellularLocation>
</comment>
<keyword evidence="10 11" id="KW-0472">Membrane</keyword>
<dbReference type="SUPFAM" id="SSF103473">
    <property type="entry name" value="MFS general substrate transporter"/>
    <property type="match status" value="1"/>
</dbReference>
<dbReference type="InterPro" id="IPR050375">
    <property type="entry name" value="MFS_TsgA-like"/>
</dbReference>
<dbReference type="Pfam" id="PF07690">
    <property type="entry name" value="MFS_1"/>
    <property type="match status" value="1"/>
</dbReference>
<feature type="transmembrane region" description="Helical" evidence="11">
    <location>
        <begin position="91"/>
        <end position="109"/>
    </location>
</feature>
<comment type="function">
    <text evidence="1">Intake of glucose and galactose.</text>
</comment>
<protein>
    <submittedName>
        <fullName evidence="13">Glucose/galactose MFS transporter</fullName>
    </submittedName>
</protein>
<dbReference type="NCBIfam" id="TIGR01272">
    <property type="entry name" value="gluP"/>
    <property type="match status" value="1"/>
</dbReference>
<dbReference type="AlphaFoldDB" id="A0A2U2PJT5"/>
<evidence type="ECO:0000256" key="2">
    <source>
        <dbReference type="ARBA" id="ARBA00004429"/>
    </source>
</evidence>
<feature type="transmembrane region" description="Helical" evidence="11">
    <location>
        <begin position="188"/>
        <end position="207"/>
    </location>
</feature>
<feature type="transmembrane region" description="Helical" evidence="11">
    <location>
        <begin position="240"/>
        <end position="259"/>
    </location>
</feature>
<dbReference type="PANTHER" id="PTHR43702:SF3">
    <property type="entry name" value="PROTEIN TSGA"/>
    <property type="match status" value="1"/>
</dbReference>
<dbReference type="InterPro" id="IPR011701">
    <property type="entry name" value="MFS"/>
</dbReference>
<evidence type="ECO:0000259" key="12">
    <source>
        <dbReference type="PROSITE" id="PS50850"/>
    </source>
</evidence>